<keyword evidence="9" id="KW-0804">Transcription</keyword>
<dbReference type="InterPro" id="IPR013087">
    <property type="entry name" value="Znf_C2H2_type"/>
</dbReference>
<dbReference type="PROSITE" id="PS00028">
    <property type="entry name" value="ZINC_FINGER_C2H2_1"/>
    <property type="match status" value="5"/>
</dbReference>
<dbReference type="GeneTree" id="ENSGT01150000286958"/>
<evidence type="ECO:0000256" key="12">
    <source>
        <dbReference type="SAM" id="MobiDB-lite"/>
    </source>
</evidence>
<dbReference type="GO" id="GO:0008270">
    <property type="term" value="F:zinc ion binding"/>
    <property type="evidence" value="ECO:0007669"/>
    <property type="project" value="UniProtKB-KW"/>
</dbReference>
<feature type="domain" description="C2H2-type" evidence="13">
    <location>
        <begin position="254"/>
        <end position="281"/>
    </location>
</feature>
<keyword evidence="10" id="KW-0539">Nucleus</keyword>
<keyword evidence="6" id="KW-0862">Zinc</keyword>
<feature type="compositionally biased region" description="Polar residues" evidence="12">
    <location>
        <begin position="15"/>
        <end position="26"/>
    </location>
</feature>
<comment type="similarity">
    <text evidence="2">Belongs to the krueppel C2H2-type zinc-finger protein family.</text>
</comment>
<evidence type="ECO:0000259" key="13">
    <source>
        <dbReference type="PROSITE" id="PS50157"/>
    </source>
</evidence>
<dbReference type="PROSITE" id="PS50157">
    <property type="entry name" value="ZINC_FINGER_C2H2_2"/>
    <property type="match status" value="5"/>
</dbReference>
<evidence type="ECO:0000256" key="1">
    <source>
        <dbReference type="ARBA" id="ARBA00004123"/>
    </source>
</evidence>
<dbReference type="FunFam" id="3.30.160.60:FF:000383">
    <property type="entry name" value="Uncharacterized protein"/>
    <property type="match status" value="1"/>
</dbReference>
<dbReference type="FunFam" id="3.30.160.60:FF:000446">
    <property type="entry name" value="Zinc finger protein"/>
    <property type="match status" value="1"/>
</dbReference>
<dbReference type="STRING" id="1676925.ENSPKIP00000017802"/>
<dbReference type="InterPro" id="IPR050636">
    <property type="entry name" value="C2H2-ZF_domain-containing"/>
</dbReference>
<keyword evidence="15" id="KW-1185">Reference proteome</keyword>
<feature type="domain" description="C2H2-type" evidence="13">
    <location>
        <begin position="226"/>
        <end position="253"/>
    </location>
</feature>
<evidence type="ECO:0000256" key="2">
    <source>
        <dbReference type="ARBA" id="ARBA00006991"/>
    </source>
</evidence>
<dbReference type="Proteomes" id="UP000261540">
    <property type="component" value="Unplaced"/>
</dbReference>
<feature type="domain" description="C2H2-type" evidence="13">
    <location>
        <begin position="198"/>
        <end position="225"/>
    </location>
</feature>
<dbReference type="Gene3D" id="3.30.160.60">
    <property type="entry name" value="Classic Zinc Finger"/>
    <property type="match status" value="5"/>
</dbReference>
<dbReference type="PANTHER" id="PTHR47772">
    <property type="entry name" value="ZINC FINGER PROTEIN 200"/>
    <property type="match status" value="1"/>
</dbReference>
<dbReference type="Pfam" id="PF00096">
    <property type="entry name" value="zf-C2H2"/>
    <property type="match status" value="5"/>
</dbReference>
<evidence type="ECO:0000256" key="6">
    <source>
        <dbReference type="ARBA" id="ARBA00022833"/>
    </source>
</evidence>
<evidence type="ECO:0000256" key="7">
    <source>
        <dbReference type="ARBA" id="ARBA00023015"/>
    </source>
</evidence>
<evidence type="ECO:0000313" key="15">
    <source>
        <dbReference type="Proteomes" id="UP000261540"/>
    </source>
</evidence>
<organism evidence="14 15">
    <name type="scientific">Paramormyrops kingsleyae</name>
    <dbReference type="NCBI Taxonomy" id="1676925"/>
    <lineage>
        <taxon>Eukaryota</taxon>
        <taxon>Metazoa</taxon>
        <taxon>Chordata</taxon>
        <taxon>Craniata</taxon>
        <taxon>Vertebrata</taxon>
        <taxon>Euteleostomi</taxon>
        <taxon>Actinopterygii</taxon>
        <taxon>Neopterygii</taxon>
        <taxon>Teleostei</taxon>
        <taxon>Osteoglossocephala</taxon>
        <taxon>Osteoglossomorpha</taxon>
        <taxon>Osteoglossiformes</taxon>
        <taxon>Mormyridae</taxon>
        <taxon>Paramormyrops</taxon>
    </lineage>
</organism>
<dbReference type="FunFam" id="3.30.160.60:FF:001450">
    <property type="entry name" value="zinc finger protein 774"/>
    <property type="match status" value="1"/>
</dbReference>
<dbReference type="InterPro" id="IPR036236">
    <property type="entry name" value="Znf_C2H2_sf"/>
</dbReference>
<protein>
    <recommendedName>
        <fullName evidence="13">C2H2-type domain-containing protein</fullName>
    </recommendedName>
</protein>
<evidence type="ECO:0000256" key="3">
    <source>
        <dbReference type="ARBA" id="ARBA00022723"/>
    </source>
</evidence>
<sequence>YSCTFIGGIKKSSDRTPSVESDNQPRLSEDPEKPDVYLRLKEYEKDKESVYTSGHFAFSKTFASPYINEATSSEGRMATQVICTPCEGNFENFDQLETYLPDHSDDRPFIGTGYRKGLIVGRQFEGHQVDHMGEKMYSCEVCGRNFEQEHDLSVHKCIHTKTKPYECDECGKHFAQKQNVLRHKEIHNDSETAGVPYFTCAQCGKNFTSKRYLKAHQFLHTGEKPFICTVCGKTFSHKCNLYSHLRTHTGEKPFCCSECGKCFAQLGHLKRHMSVHNTKRTCLTG</sequence>
<evidence type="ECO:0000256" key="10">
    <source>
        <dbReference type="ARBA" id="ARBA00023242"/>
    </source>
</evidence>
<keyword evidence="8" id="KW-0238">DNA-binding</keyword>
<dbReference type="PANTHER" id="PTHR47772:SF7">
    <property type="entry name" value="ZINC FINGER PROTEIN 160"/>
    <property type="match status" value="1"/>
</dbReference>
<dbReference type="FunFam" id="3.30.160.60:FF:001843">
    <property type="entry name" value="Zinc finger 30C"/>
    <property type="match status" value="1"/>
</dbReference>
<reference evidence="14" key="1">
    <citation type="submission" date="2025-08" db="UniProtKB">
        <authorList>
            <consortium name="Ensembl"/>
        </authorList>
    </citation>
    <scope>IDENTIFICATION</scope>
</reference>
<keyword evidence="3" id="KW-0479">Metal-binding</keyword>
<dbReference type="Ensembl" id="ENSPKIT00000042320.1">
    <property type="protein sequence ID" value="ENSPKIP00000017802.1"/>
    <property type="gene ID" value="ENSPKIG00000003577.1"/>
</dbReference>
<comment type="subcellular location">
    <subcellularLocation>
        <location evidence="1">Nucleus</location>
    </subcellularLocation>
</comment>
<dbReference type="GO" id="GO:0005634">
    <property type="term" value="C:nucleus"/>
    <property type="evidence" value="ECO:0007669"/>
    <property type="project" value="UniProtKB-SubCell"/>
</dbReference>
<dbReference type="SUPFAM" id="SSF57667">
    <property type="entry name" value="beta-beta-alpha zinc fingers"/>
    <property type="match status" value="4"/>
</dbReference>
<keyword evidence="5 11" id="KW-0863">Zinc-finger</keyword>
<accession>A0A3B3RGR9</accession>
<proteinExistence type="inferred from homology"/>
<feature type="region of interest" description="Disordered" evidence="12">
    <location>
        <begin position="1"/>
        <end position="34"/>
    </location>
</feature>
<dbReference type="FunFam" id="3.30.160.60:FF:001155">
    <property type="entry name" value="Zinc finger 30C"/>
    <property type="match status" value="1"/>
</dbReference>
<evidence type="ECO:0000256" key="8">
    <source>
        <dbReference type="ARBA" id="ARBA00023125"/>
    </source>
</evidence>
<dbReference type="AlphaFoldDB" id="A0A3B3RGR9"/>
<evidence type="ECO:0000256" key="11">
    <source>
        <dbReference type="PROSITE-ProRule" id="PRU00042"/>
    </source>
</evidence>
<keyword evidence="4" id="KW-0677">Repeat</keyword>
<dbReference type="GO" id="GO:0003677">
    <property type="term" value="F:DNA binding"/>
    <property type="evidence" value="ECO:0007669"/>
    <property type="project" value="UniProtKB-KW"/>
</dbReference>
<dbReference type="SMART" id="SM00355">
    <property type="entry name" value="ZnF_C2H2"/>
    <property type="match status" value="5"/>
</dbReference>
<evidence type="ECO:0000256" key="9">
    <source>
        <dbReference type="ARBA" id="ARBA00023163"/>
    </source>
</evidence>
<feature type="domain" description="C2H2-type" evidence="13">
    <location>
        <begin position="137"/>
        <end position="164"/>
    </location>
</feature>
<keyword evidence="7" id="KW-0805">Transcription regulation</keyword>
<evidence type="ECO:0000313" key="14">
    <source>
        <dbReference type="Ensembl" id="ENSPKIP00000017802.1"/>
    </source>
</evidence>
<evidence type="ECO:0000256" key="4">
    <source>
        <dbReference type="ARBA" id="ARBA00022737"/>
    </source>
</evidence>
<feature type="domain" description="C2H2-type" evidence="13">
    <location>
        <begin position="165"/>
        <end position="192"/>
    </location>
</feature>
<reference evidence="14" key="2">
    <citation type="submission" date="2025-09" db="UniProtKB">
        <authorList>
            <consortium name="Ensembl"/>
        </authorList>
    </citation>
    <scope>IDENTIFICATION</scope>
</reference>
<evidence type="ECO:0000256" key="5">
    <source>
        <dbReference type="ARBA" id="ARBA00022771"/>
    </source>
</evidence>
<name>A0A3B3RGR9_9TELE</name>